<feature type="region of interest" description="Disordered" evidence="6">
    <location>
        <begin position="153"/>
        <end position="179"/>
    </location>
</feature>
<dbReference type="EMBL" id="JAZAVJ010000043">
    <property type="protein sequence ID" value="KAK7418832.1"/>
    <property type="molecule type" value="Genomic_DNA"/>
</dbReference>
<keyword evidence="8" id="KW-1185">Reference proteome</keyword>
<evidence type="ECO:0000256" key="6">
    <source>
        <dbReference type="SAM" id="MobiDB-lite"/>
    </source>
</evidence>
<keyword evidence="3" id="KW-0812">Transmembrane</keyword>
<evidence type="ECO:0000313" key="8">
    <source>
        <dbReference type="Proteomes" id="UP001498476"/>
    </source>
</evidence>
<name>A0ABR1HDB4_9HYPO</name>
<dbReference type="PANTHER" id="PTHR16932">
    <property type="entry name" value="INTERFERON ALPHA-INDUCIBLE PROTEIN 27"/>
    <property type="match status" value="1"/>
</dbReference>
<feature type="compositionally biased region" description="Basic and acidic residues" evidence="6">
    <location>
        <begin position="28"/>
        <end position="39"/>
    </location>
</feature>
<gene>
    <name evidence="7" type="ORF">QQX98_003694</name>
</gene>
<dbReference type="InterPro" id="IPR009311">
    <property type="entry name" value="IFI6/IFI27-like"/>
</dbReference>
<dbReference type="PANTHER" id="PTHR16932:SF18">
    <property type="entry name" value="INTERFERON, ALPHA-INDUCIBLE PROTEIN 27-LIKE 2"/>
    <property type="match status" value="1"/>
</dbReference>
<accession>A0ABR1HDB4</accession>
<evidence type="ECO:0000256" key="1">
    <source>
        <dbReference type="ARBA" id="ARBA00004141"/>
    </source>
</evidence>
<feature type="region of interest" description="Disordered" evidence="6">
    <location>
        <begin position="24"/>
        <end position="55"/>
    </location>
</feature>
<feature type="compositionally biased region" description="Polar residues" evidence="6">
    <location>
        <begin position="45"/>
        <end position="55"/>
    </location>
</feature>
<protein>
    <submittedName>
        <fullName evidence="7">Uncharacterized protein</fullName>
    </submittedName>
</protein>
<evidence type="ECO:0000256" key="2">
    <source>
        <dbReference type="ARBA" id="ARBA00007262"/>
    </source>
</evidence>
<reference evidence="7 8" key="1">
    <citation type="journal article" date="2025" name="Microbiol. Resour. Announc.">
        <title>Draft genome sequences for Neonectria magnoliae and Neonectria punicea, canker pathogens of Liriodendron tulipifera and Acer saccharum in West Virginia.</title>
        <authorList>
            <person name="Petronek H.M."/>
            <person name="Kasson M.T."/>
            <person name="Metheny A.M."/>
            <person name="Stauder C.M."/>
            <person name="Lovett B."/>
            <person name="Lynch S.C."/>
            <person name="Garnas J.R."/>
            <person name="Kasson L.R."/>
            <person name="Stajich J.E."/>
        </authorList>
    </citation>
    <scope>NUCLEOTIDE SEQUENCE [LARGE SCALE GENOMIC DNA]</scope>
    <source>
        <strain evidence="7 8">NRRL 64653</strain>
    </source>
</reference>
<feature type="compositionally biased region" description="Basic and acidic residues" evidence="6">
    <location>
        <begin position="153"/>
        <end position="164"/>
    </location>
</feature>
<organism evidence="7 8">
    <name type="scientific">Neonectria punicea</name>
    <dbReference type="NCBI Taxonomy" id="979145"/>
    <lineage>
        <taxon>Eukaryota</taxon>
        <taxon>Fungi</taxon>
        <taxon>Dikarya</taxon>
        <taxon>Ascomycota</taxon>
        <taxon>Pezizomycotina</taxon>
        <taxon>Sordariomycetes</taxon>
        <taxon>Hypocreomycetidae</taxon>
        <taxon>Hypocreales</taxon>
        <taxon>Nectriaceae</taxon>
        <taxon>Neonectria</taxon>
    </lineage>
</organism>
<sequence length="179" mass="17565">MTNSEDTSDDLPLDWMSILANTPLADWKPSREGAPREDGSGECGPQSSGEESYFSQAKDWVSAHPIQAATFGVMAVPALVSTPALAVAGFGANGVVGGSIAAGAQGVIGSVGAGGWFATLQSAGTGGYGVAAVNGAVQGAAAMAHVGAQLYEKTPKGDSKKAEDEGADGGCGSDGSSGE</sequence>
<evidence type="ECO:0000256" key="4">
    <source>
        <dbReference type="ARBA" id="ARBA00022989"/>
    </source>
</evidence>
<keyword evidence="5" id="KW-0472">Membrane</keyword>
<dbReference type="Gene3D" id="6.10.110.10">
    <property type="match status" value="1"/>
</dbReference>
<comment type="caution">
    <text evidence="7">The sequence shown here is derived from an EMBL/GenBank/DDBJ whole genome shotgun (WGS) entry which is preliminary data.</text>
</comment>
<comment type="subcellular location">
    <subcellularLocation>
        <location evidence="1">Membrane</location>
        <topology evidence="1">Multi-pass membrane protein</topology>
    </subcellularLocation>
</comment>
<evidence type="ECO:0000256" key="5">
    <source>
        <dbReference type="ARBA" id="ARBA00023136"/>
    </source>
</evidence>
<proteinExistence type="inferred from homology"/>
<evidence type="ECO:0000313" key="7">
    <source>
        <dbReference type="EMBL" id="KAK7418832.1"/>
    </source>
</evidence>
<dbReference type="InterPro" id="IPR038213">
    <property type="entry name" value="IFI6/IFI27-like_sf"/>
</dbReference>
<comment type="similarity">
    <text evidence="2">Belongs to the IFI6/IFI27 family.</text>
</comment>
<evidence type="ECO:0000256" key="3">
    <source>
        <dbReference type="ARBA" id="ARBA00022692"/>
    </source>
</evidence>
<dbReference type="Proteomes" id="UP001498476">
    <property type="component" value="Unassembled WGS sequence"/>
</dbReference>
<keyword evidence="4" id="KW-1133">Transmembrane helix</keyword>
<feature type="compositionally biased region" description="Gly residues" evidence="6">
    <location>
        <begin position="168"/>
        <end position="179"/>
    </location>
</feature>